<dbReference type="RefSeq" id="WP_164566088.1">
    <property type="nucleotide sequence ID" value="NZ_LT598671.1"/>
</dbReference>
<sequence>MSEIMELNQTRNAVITMSSEWDIHPSPYAPLAKTQLFDIAEQVESVLEKVLKLPSSDGWGIDVAYIRNPKPLEISHDEYISEVHRDIKKLLSEKLHLDAPRKLRYHSFSLKDYHLALFLTPNPRPYSQWATEIIKLGFDHYRIAQEVIALRLKLILLKNAAQYFTLSPISYNSDLYFSASLQNDKPNKNNEYYIDALKFSIFYSKYNDLTFELKAVCFRAQPEASGINTELGRLLINDNKNIDLIETVNAKQFGNLSYMRFANRPYSGCQNHAENLMQKLITEILNSANIAFTPRIFQASHRQLEFLETPHTTLHRPLIIIDNLKKHEDEKIHQNYLHYLQQELNAESVVDAQDISHISKDKNYLVLNSSQQKNGSSITLEIIDDDGEVRNNSFNTTWQALDLAKQGKYEQLDYYSKLKVDFILDFNENYKRVIQGCNVDSILRSQKDPETGITRKILKKIEPSKLAMLRSELWLKEAIRGVGKISGLQVADGYFTLVATRCPWEKRRRQKAFYAAVTPIEIKNGTLTIQMPKLYEREQELRHAVSGMTQACVEQVRDNDFFLIDHQRNVVLWRYNTSRVPRLIGAADRCSLQAAEFNNGVLNKRGAADETFLPYYLTPKPKGHRPNQYQQLFIEDNGYSANLFCTRSNQPNQNMDKAVLVYNLMAKDFEGSAIKVMAEPATELLLRTFTYDLIRHHEVSQSSLLEKIARMMLHN</sequence>
<gene>
    <name evidence="1" type="ORF">KL86CIT2_580040</name>
</gene>
<reference evidence="1" key="1">
    <citation type="submission" date="2016-04" db="EMBL/GenBank/DDBJ databases">
        <authorList>
            <person name="Evans L.H."/>
            <person name="Alamgir A."/>
            <person name="Owens N."/>
            <person name="Weber N.D."/>
            <person name="Virtaneva K."/>
            <person name="Barbian K."/>
            <person name="Babar A."/>
            <person name="Rosenke K."/>
        </authorList>
    </citation>
    <scope>NUCLEOTIDE SEQUENCE</scope>
    <source>
        <strain evidence="1">86-2</strain>
    </source>
</reference>
<accession>A0A212IMW3</accession>
<evidence type="ECO:0000313" key="1">
    <source>
        <dbReference type="EMBL" id="SBV68009.1"/>
    </source>
</evidence>
<name>A0A212IMW3_9ENTR</name>
<organism evidence="1">
    <name type="scientific">uncultured Citrobacter sp</name>
    <dbReference type="NCBI Taxonomy" id="200446"/>
    <lineage>
        <taxon>Bacteria</taxon>
        <taxon>Pseudomonadati</taxon>
        <taxon>Pseudomonadota</taxon>
        <taxon>Gammaproteobacteria</taxon>
        <taxon>Enterobacterales</taxon>
        <taxon>Enterobacteriaceae</taxon>
        <taxon>Citrobacter</taxon>
        <taxon>environmental samples</taxon>
    </lineage>
</organism>
<dbReference type="EMBL" id="FLUA01000058">
    <property type="protein sequence ID" value="SBV68009.1"/>
    <property type="molecule type" value="Genomic_DNA"/>
</dbReference>
<proteinExistence type="predicted"/>
<dbReference type="AlphaFoldDB" id="A0A212IMW3"/>
<protein>
    <submittedName>
        <fullName evidence="1">Uncharacterized protein</fullName>
    </submittedName>
</protein>